<sequence length="127" mass="14387">MTGTLLFHNTMRIREGHLDEFRAAIGTAVEFVREHGPQLMVEVFIDTDAMLAHSFQLYTDDESVLKHWELSDPHIRDVMEHCSVERFEVFGQPGERVRAGLRTPGGESFATTITPRLTGFTRVAASR</sequence>
<evidence type="ECO:0000313" key="2">
    <source>
        <dbReference type="Proteomes" id="UP000093053"/>
    </source>
</evidence>
<dbReference type="KEGG" id="led:BBK82_36400"/>
<dbReference type="AlphaFoldDB" id="A0A1B2HSG2"/>
<gene>
    <name evidence="1" type="ORF">BBK82_36400</name>
</gene>
<evidence type="ECO:0000313" key="1">
    <source>
        <dbReference type="EMBL" id="ANZ40669.1"/>
    </source>
</evidence>
<keyword evidence="2" id="KW-1185">Reference proteome</keyword>
<name>A0A1B2HSG2_9PSEU</name>
<evidence type="ECO:0008006" key="3">
    <source>
        <dbReference type="Google" id="ProtNLM"/>
    </source>
</evidence>
<dbReference type="EMBL" id="CP016793">
    <property type="protein sequence ID" value="ANZ40669.1"/>
    <property type="molecule type" value="Genomic_DNA"/>
</dbReference>
<dbReference type="InterPro" id="IPR011008">
    <property type="entry name" value="Dimeric_a/b-barrel"/>
</dbReference>
<dbReference type="SUPFAM" id="SSF54909">
    <property type="entry name" value="Dimeric alpha+beta barrel"/>
    <property type="match status" value="1"/>
</dbReference>
<dbReference type="Proteomes" id="UP000093053">
    <property type="component" value="Chromosome"/>
</dbReference>
<dbReference type="OrthoDB" id="8420274at2"/>
<accession>A0A1B2HSG2</accession>
<dbReference type="Gene3D" id="3.30.70.100">
    <property type="match status" value="1"/>
</dbReference>
<proteinExistence type="predicted"/>
<reference evidence="1 2" key="1">
    <citation type="submission" date="2016-07" db="EMBL/GenBank/DDBJ databases">
        <title>Complete genome sequence of the Lentzea guizhouensis DHS C013.</title>
        <authorList>
            <person name="Cao C."/>
        </authorList>
    </citation>
    <scope>NUCLEOTIDE SEQUENCE [LARGE SCALE GENOMIC DNA]</scope>
    <source>
        <strain evidence="1 2">DHS C013</strain>
    </source>
</reference>
<organism evidence="1 2">
    <name type="scientific">Lentzea guizhouensis</name>
    <dbReference type="NCBI Taxonomy" id="1586287"/>
    <lineage>
        <taxon>Bacteria</taxon>
        <taxon>Bacillati</taxon>
        <taxon>Actinomycetota</taxon>
        <taxon>Actinomycetes</taxon>
        <taxon>Pseudonocardiales</taxon>
        <taxon>Pseudonocardiaceae</taxon>
        <taxon>Lentzea</taxon>
    </lineage>
</organism>
<dbReference type="RefSeq" id="WP_065919007.1">
    <property type="nucleotide sequence ID" value="NZ_CP016793.1"/>
</dbReference>
<protein>
    <recommendedName>
        <fullName evidence="3">ABM domain-containing protein</fullName>
    </recommendedName>
</protein>